<keyword evidence="3" id="KW-0134">Cell wall</keyword>
<comment type="subcellular location">
    <subcellularLocation>
        <location evidence="1">Secreted</location>
        <location evidence="1">Cell wall</location>
        <topology evidence="1">Peptidoglycan-anchor</topology>
    </subcellularLocation>
</comment>
<dbReference type="Gene3D" id="2.60.40.10">
    <property type="entry name" value="Immunoglobulins"/>
    <property type="match status" value="4"/>
</dbReference>
<evidence type="ECO:0000256" key="6">
    <source>
        <dbReference type="ARBA" id="ARBA00023088"/>
    </source>
</evidence>
<dbReference type="InterPro" id="IPR011252">
    <property type="entry name" value="Fibrogen-bd_dom1"/>
</dbReference>
<feature type="domain" description="Gram-positive cocci surface proteins LPxTG" evidence="9">
    <location>
        <begin position="1393"/>
        <end position="1431"/>
    </location>
</feature>
<dbReference type="InterPro" id="IPR008966">
    <property type="entry name" value="Adhesion_dom_sf"/>
</dbReference>
<dbReference type="Pfam" id="PF17802">
    <property type="entry name" value="SpaA"/>
    <property type="match status" value="4"/>
</dbReference>
<feature type="transmembrane region" description="Helical" evidence="8">
    <location>
        <begin position="1402"/>
        <end position="1421"/>
    </location>
</feature>
<dbReference type="Pfam" id="PF17961">
    <property type="entry name" value="Big_8"/>
    <property type="match status" value="1"/>
</dbReference>
<dbReference type="InterPro" id="IPR041033">
    <property type="entry name" value="SpaA_PFL_dom_1"/>
</dbReference>
<dbReference type="InterPro" id="IPR041171">
    <property type="entry name" value="SDR_Ig"/>
</dbReference>
<evidence type="ECO:0000256" key="1">
    <source>
        <dbReference type="ARBA" id="ARBA00004168"/>
    </source>
</evidence>
<dbReference type="SUPFAM" id="SSF49401">
    <property type="entry name" value="Bacterial adhesins"/>
    <property type="match status" value="6"/>
</dbReference>
<comment type="caution">
    <text evidence="10">The sequence shown here is derived from an EMBL/GenBank/DDBJ whole genome shotgun (WGS) entry which is preliminary data.</text>
</comment>
<organism evidence="10 11">
    <name type="scientific">Paenibacillus chibensis</name>
    <dbReference type="NCBI Taxonomy" id="59846"/>
    <lineage>
        <taxon>Bacteria</taxon>
        <taxon>Bacillati</taxon>
        <taxon>Bacillota</taxon>
        <taxon>Bacilli</taxon>
        <taxon>Bacillales</taxon>
        <taxon>Paenibacillaceae</taxon>
        <taxon>Paenibacillus</taxon>
    </lineage>
</organism>
<name>A0ABU6PXX8_9BACL</name>
<evidence type="ECO:0000259" key="9">
    <source>
        <dbReference type="PROSITE" id="PS50847"/>
    </source>
</evidence>
<feature type="region of interest" description="Disordered" evidence="7">
    <location>
        <begin position="1262"/>
        <end position="1399"/>
    </location>
</feature>
<accession>A0ABU6PXX8</accession>
<dbReference type="InterPro" id="IPR008456">
    <property type="entry name" value="Collagen-bd_dom"/>
</dbReference>
<dbReference type="PANTHER" id="PTHR36108">
    <property type="entry name" value="COLOSSIN-B-RELATED"/>
    <property type="match status" value="1"/>
</dbReference>
<keyword evidence="6" id="KW-0572">Peptidoglycan-anchor</keyword>
<protein>
    <submittedName>
        <fullName evidence="10">SpaA isopeptide-forming pilin-related protein</fullName>
    </submittedName>
</protein>
<comment type="similarity">
    <text evidence="2">Belongs to the serine-aspartate repeat-containing protein (SDr) family.</text>
</comment>
<dbReference type="NCBIfam" id="TIGR01167">
    <property type="entry name" value="LPXTG_anchor"/>
    <property type="match status" value="1"/>
</dbReference>
<dbReference type="PROSITE" id="PS50847">
    <property type="entry name" value="GRAM_POS_ANCHORING"/>
    <property type="match status" value="1"/>
</dbReference>
<sequence length="1431" mass="153879">MATASGEPVGPVITDQLITGVKIYDAKPIFDEDDGSIIPQGNEIQNVRPKVKDTVAIIYDWSLPDDQHPYDDGSTFTFSLPAEFKVPNVIKGPLTGKVGDYVVSTNGEVTFTFNEAIKGTQLSGNFFVWLSFDESKLNGSLEQPIDFSSVGQSAIDVHFANTAVDKLKKTGKANKNGINSDEIVWTVEFNQSEKEIKNAVLKDTFNYDGLALKGDITVQPLEVKLDGSVQPKGSPTTASSFPISLGDIHQAYRVTYTTSVAAPTAEPFKNREIANTAELTGDGTAAETVTGKVKVNFNEPLTKPNPAESDYNAQTQTITWKVQYNYNEQSISQANAWIEDTFDAANKTKQKLVGGKVIVHSVDINSAGGGVNPTLVDPAKYTLTSMGTDFDGGFKLQFNDPINKAYVIEYQTDAQARIYKDETVKNTVKMYDGTTRTASKGIREVIFDKSVSKSDFQNKTIEWKLVLNQDSKEMTDVVIKDNYAGKHMKLDPSSIKVNGADLELSEFELVANSGDAGFESGFVLQLKNPANAIRIPYVITYTTSFDPTAGMPTNNEYRNVVTLDWNEAGVPQASITKSAVVTPQNYTIENGNKIGEYNAKDKTITWKIDVNYNLFDIQNAVIKDSYTGNETFVDNSLIVNKLILKDANNTIDIDPNEVALTAEQFTLNSDGKGFVLNLGKIGKIAYRITYKTSLDGAYPVEGTYSNHATLQDGTTNRFEKSAEVTPAHGGVYVEKTGNQEGQTDIASWHVSINPSQSYVAAGSILTDTLSDNQILLKDSLKLYKTDIPSNNSGDVSKKAGSVDPADYDLEVTGNTFKLTFKKALNTAYILEYQSFINADSGARITNKAAFAGQSSSVIGQGNQEGIVVSLAGAGGGASTGSGKIKIVKVDDLNQPLAGVKFELRNGSGTVLLETLVTDANGEAVTTRDYRYNNKTTGLPYKLKEVSVPSGYLMDPDYTGATGKQILFKDPNESFTIVNKILRHGFELIKTDAADSTVKLQGAVFELRKAGTQEVVDTLTTDADGKIAKGDLDPGEYELVEITAPDYYVVDAKPIPVTIAANQTQILHLNQTNARGTDGKLVITKVDAKDHSILLEGVEFELYDSSKALIGTKTTDSQGEIEFDNLPYGEYTLVETQAAGYVIEQAETAVQIKQSNTSLTIENKANDRSVKLTKYNSNKSQKLQGAVFELREETNIFDQAGNYVYKVVTGIDQAKLTTDANGELWLEDLAPNKYQLIEIEAPRGYQLDSKPVAFEITNQQTEPVLVEKTNNRVSVPVDPSGPSTGPGPGPVTPPTGTTDPQPPVTPDPNPGTPVVPGNGGTPGTPGTPSTPGTPGEPGGSTQPGQPNGGTTPGSNGSGNHPDGGNEQGQPGKGNASPDSSGNGMKPDPNTGGMLPKTGEESHLPLQLAGFGLIVLGGALLLYRKTRASRNHG</sequence>
<keyword evidence="11" id="KW-1185">Reference proteome</keyword>
<proteinExistence type="inferred from homology"/>
<dbReference type="Proteomes" id="UP001343257">
    <property type="component" value="Unassembled WGS sequence"/>
</dbReference>
<dbReference type="Gene3D" id="2.60.40.1280">
    <property type="match status" value="1"/>
</dbReference>
<dbReference type="PANTHER" id="PTHR36108:SF13">
    <property type="entry name" value="COLOSSIN-B-RELATED"/>
    <property type="match status" value="1"/>
</dbReference>
<feature type="compositionally biased region" description="Low complexity" evidence="7">
    <location>
        <begin position="1323"/>
        <end position="1344"/>
    </location>
</feature>
<feature type="compositionally biased region" description="Low complexity" evidence="7">
    <location>
        <begin position="1272"/>
        <end position="1282"/>
    </location>
</feature>
<evidence type="ECO:0000256" key="5">
    <source>
        <dbReference type="ARBA" id="ARBA00022729"/>
    </source>
</evidence>
<evidence type="ECO:0000313" key="10">
    <source>
        <dbReference type="EMBL" id="MED5019159.1"/>
    </source>
</evidence>
<reference evidence="10 11" key="1">
    <citation type="submission" date="2023-03" db="EMBL/GenBank/DDBJ databases">
        <title>Bacillus Genome Sequencing.</title>
        <authorList>
            <person name="Dunlap C."/>
        </authorList>
    </citation>
    <scope>NUCLEOTIDE SEQUENCE [LARGE SCALE GENOMIC DNA]</scope>
    <source>
        <strain evidence="10 11">NRS-52</strain>
    </source>
</reference>
<dbReference type="InterPro" id="IPR019931">
    <property type="entry name" value="LPXTG_anchor"/>
</dbReference>
<gene>
    <name evidence="10" type="ORF">P9847_17755</name>
</gene>
<dbReference type="SUPFAM" id="SSF49478">
    <property type="entry name" value="Cna protein B-type domain"/>
    <property type="match status" value="2"/>
</dbReference>
<evidence type="ECO:0000256" key="7">
    <source>
        <dbReference type="SAM" id="MobiDB-lite"/>
    </source>
</evidence>
<evidence type="ECO:0000256" key="3">
    <source>
        <dbReference type="ARBA" id="ARBA00022512"/>
    </source>
</evidence>
<evidence type="ECO:0000313" key="11">
    <source>
        <dbReference type="Proteomes" id="UP001343257"/>
    </source>
</evidence>
<keyword evidence="5" id="KW-0732">Signal</keyword>
<feature type="compositionally biased region" description="Pro residues" evidence="7">
    <location>
        <begin position="1299"/>
        <end position="1312"/>
    </location>
</feature>
<dbReference type="EMBL" id="JARTLD010000045">
    <property type="protein sequence ID" value="MED5019159.1"/>
    <property type="molecule type" value="Genomic_DNA"/>
</dbReference>
<evidence type="ECO:0000256" key="4">
    <source>
        <dbReference type="ARBA" id="ARBA00022525"/>
    </source>
</evidence>
<evidence type="ECO:0000256" key="8">
    <source>
        <dbReference type="SAM" id="Phobius"/>
    </source>
</evidence>
<evidence type="ECO:0000256" key="2">
    <source>
        <dbReference type="ARBA" id="ARBA00007257"/>
    </source>
</evidence>
<keyword evidence="8" id="KW-1133">Transmembrane helix</keyword>
<keyword evidence="8" id="KW-0472">Membrane</keyword>
<keyword evidence="4" id="KW-0964">Secreted</keyword>
<dbReference type="RefSeq" id="WP_328279946.1">
    <property type="nucleotide sequence ID" value="NZ_JARTLD010000045.1"/>
</dbReference>
<dbReference type="InterPro" id="IPR013783">
    <property type="entry name" value="Ig-like_fold"/>
</dbReference>
<keyword evidence="8" id="KW-0812">Transmembrane</keyword>
<dbReference type="Pfam" id="PF05737">
    <property type="entry name" value="Collagen_bind"/>
    <property type="match status" value="4"/>
</dbReference>
<dbReference type="Gene3D" id="2.60.40.740">
    <property type="match status" value="5"/>
</dbReference>